<organism evidence="2 3">
    <name type="scientific">Phoxinus phoxinus</name>
    <name type="common">Eurasian minnow</name>
    <dbReference type="NCBI Taxonomy" id="58324"/>
    <lineage>
        <taxon>Eukaryota</taxon>
        <taxon>Metazoa</taxon>
        <taxon>Chordata</taxon>
        <taxon>Craniata</taxon>
        <taxon>Vertebrata</taxon>
        <taxon>Euteleostomi</taxon>
        <taxon>Actinopterygii</taxon>
        <taxon>Neopterygii</taxon>
        <taxon>Teleostei</taxon>
        <taxon>Ostariophysi</taxon>
        <taxon>Cypriniformes</taxon>
        <taxon>Leuciscidae</taxon>
        <taxon>Phoxininae</taxon>
        <taxon>Phoxinus</taxon>
    </lineage>
</organism>
<keyword evidence="3" id="KW-1185">Reference proteome</keyword>
<reference evidence="2 3" key="1">
    <citation type="submission" date="2024-02" db="EMBL/GenBank/DDBJ databases">
        <title>Chromosome-level genome assembly of the Eurasian Minnow (Phoxinus phoxinus).</title>
        <authorList>
            <person name="Oriowo T.O."/>
            <person name="Martin S."/>
            <person name="Stange M."/>
            <person name="Chrysostomakis Y."/>
            <person name="Brown T."/>
            <person name="Winkler S."/>
            <person name="Kukowka S."/>
            <person name="Myers E.W."/>
            <person name="Bohne A."/>
        </authorList>
    </citation>
    <scope>NUCLEOTIDE SEQUENCE [LARGE SCALE GENOMIC DNA]</scope>
    <source>
        <strain evidence="2">ZFMK-TIS-60720</strain>
        <tissue evidence="2">Whole Organism</tissue>
    </source>
</reference>
<dbReference type="Proteomes" id="UP001364617">
    <property type="component" value="Unassembled WGS sequence"/>
</dbReference>
<evidence type="ECO:0000256" key="1">
    <source>
        <dbReference type="SAM" id="MobiDB-lite"/>
    </source>
</evidence>
<evidence type="ECO:0000313" key="3">
    <source>
        <dbReference type="Proteomes" id="UP001364617"/>
    </source>
</evidence>
<dbReference type="EMBL" id="JAYKXH010000008">
    <property type="protein sequence ID" value="KAK7160699.1"/>
    <property type="molecule type" value="Genomic_DNA"/>
</dbReference>
<evidence type="ECO:0000313" key="2">
    <source>
        <dbReference type="EMBL" id="KAK7160699.1"/>
    </source>
</evidence>
<protein>
    <recommendedName>
        <fullName evidence="4">DUF4806 domain-containing protein</fullName>
    </recommendedName>
</protein>
<feature type="region of interest" description="Disordered" evidence="1">
    <location>
        <begin position="122"/>
        <end position="148"/>
    </location>
</feature>
<evidence type="ECO:0008006" key="4">
    <source>
        <dbReference type="Google" id="ProtNLM"/>
    </source>
</evidence>
<dbReference type="PANTHER" id="PTHR34153">
    <property type="entry name" value="SI:CH211-262H13.3-RELATED-RELATED"/>
    <property type="match status" value="1"/>
</dbReference>
<dbReference type="AlphaFoldDB" id="A0AAN9H779"/>
<proteinExistence type="predicted"/>
<comment type="caution">
    <text evidence="2">The sequence shown here is derived from an EMBL/GenBank/DDBJ whole genome shotgun (WGS) entry which is preliminary data.</text>
</comment>
<accession>A0AAN9H779</accession>
<sequence length="372" mass="41168">MSYVVVEFLSEGSVAVVAKCWTYKELTDEYCYWPACNPTARARRGEKPDPDTWISRKVKVFSGVTADFNQALRWLRKAETMSNVESAEDGAVLSKRTSKRPAKFAYSSDEYEDSVEQVLHTKKSRDLSHGPPEVPLTRKSSAGPTLPPPPICIFPQTNTRNNLDPVSPIQPEMSDETASCSSNVSDSISALTQTVTVIQETLKGMLTRQDVMAKNIQEILLWLNQTGGASQGPETPIEIDVAQSLEELAVLEAKLKELPDYKKRLTHHLSLIGGANPGEATRRIMRAVASSSVWKNYSLHGKKGKKTLLHTAVYQVIKRAIMLSRSGLQDKAVEELITNVLKHAPAHSKLQVQSVPEVAVPQENNQQFSDTD</sequence>
<dbReference type="PANTHER" id="PTHR34153:SF2">
    <property type="entry name" value="SI:CH211-262H13.3-RELATED"/>
    <property type="match status" value="1"/>
</dbReference>
<gene>
    <name evidence="2" type="ORF">R3I93_008383</name>
</gene>
<name>A0AAN9H779_9TELE</name>